<reference evidence="2" key="2">
    <citation type="submission" date="2020-09" db="EMBL/GenBank/DDBJ databases">
        <authorList>
            <person name="Sun Q."/>
            <person name="Zhou Y."/>
        </authorList>
    </citation>
    <scope>NUCLEOTIDE SEQUENCE</scope>
    <source>
        <strain evidence="2">CGMCC 1.15095</strain>
    </source>
</reference>
<dbReference type="Pfam" id="PF11288">
    <property type="entry name" value="DUF3089"/>
    <property type="match status" value="1"/>
</dbReference>
<sequence>MARKFLYVIAGITVFVIGLMFVLRFWSEDLTELTFVPSATFEPQPAMATNAWERPEMWISRPGMKNDPAHYLPAGSPLPPEKPLPVAVFFIHPTSYIDRQAWNASLDDPTSRERAALFVKGMASPFNASAQIWAPRYRQAAIGAFLTDDPQADKAIDLAYGDVLAAFDVFARSVPAGEPIVLAGHSQGAFLLRRLLRDRIAGTPLAGRIAAAYVMGWPVSIEHDLPLMGLPACDGADQAGCVMSWLTVADPAETGQLVKAYLRRDGLDGESLGAMTSDGLEAKSPFLCTNPLTGTRDGKADADANLGTLVPDFKTGEGSLAPRAVPAWCADDHFLHIGPSPGLDLGPYVLPGNNYHLYDVTLFWGNLRADFERRVAAWHRQH</sequence>
<keyword evidence="1" id="KW-0472">Membrane</keyword>
<evidence type="ECO:0000313" key="2">
    <source>
        <dbReference type="EMBL" id="GGB92163.1"/>
    </source>
</evidence>
<protein>
    <recommendedName>
        <fullName evidence="4">DUF3089 domain-containing protein</fullName>
    </recommendedName>
</protein>
<keyword evidence="1" id="KW-0812">Transmembrane</keyword>
<organism evidence="2 3">
    <name type="scientific">Novosphingobium endophyticum</name>
    <dbReference type="NCBI Taxonomy" id="1955250"/>
    <lineage>
        <taxon>Bacteria</taxon>
        <taxon>Pseudomonadati</taxon>
        <taxon>Pseudomonadota</taxon>
        <taxon>Alphaproteobacteria</taxon>
        <taxon>Sphingomonadales</taxon>
        <taxon>Sphingomonadaceae</taxon>
        <taxon>Novosphingobium</taxon>
    </lineage>
</organism>
<dbReference type="RefSeq" id="WP_188768686.1">
    <property type="nucleotide sequence ID" value="NZ_BMHK01000004.1"/>
</dbReference>
<name>A0A916TQ40_9SPHN</name>
<dbReference type="InterPro" id="IPR021440">
    <property type="entry name" value="DUF3089"/>
</dbReference>
<evidence type="ECO:0008006" key="4">
    <source>
        <dbReference type="Google" id="ProtNLM"/>
    </source>
</evidence>
<gene>
    <name evidence="2" type="ORF">GCM10011494_08170</name>
</gene>
<dbReference type="AlphaFoldDB" id="A0A916TQ40"/>
<dbReference type="EMBL" id="BMHK01000004">
    <property type="protein sequence ID" value="GGB92163.1"/>
    <property type="molecule type" value="Genomic_DNA"/>
</dbReference>
<keyword evidence="1" id="KW-1133">Transmembrane helix</keyword>
<evidence type="ECO:0000256" key="1">
    <source>
        <dbReference type="SAM" id="Phobius"/>
    </source>
</evidence>
<proteinExistence type="predicted"/>
<feature type="transmembrane region" description="Helical" evidence="1">
    <location>
        <begin position="5"/>
        <end position="26"/>
    </location>
</feature>
<comment type="caution">
    <text evidence="2">The sequence shown here is derived from an EMBL/GenBank/DDBJ whole genome shotgun (WGS) entry which is preliminary data.</text>
</comment>
<dbReference type="InterPro" id="IPR029058">
    <property type="entry name" value="AB_hydrolase_fold"/>
</dbReference>
<reference evidence="2" key="1">
    <citation type="journal article" date="2014" name="Int. J. Syst. Evol. Microbiol.">
        <title>Complete genome sequence of Corynebacterium casei LMG S-19264T (=DSM 44701T), isolated from a smear-ripened cheese.</title>
        <authorList>
            <consortium name="US DOE Joint Genome Institute (JGI-PGF)"/>
            <person name="Walter F."/>
            <person name="Albersmeier A."/>
            <person name="Kalinowski J."/>
            <person name="Ruckert C."/>
        </authorList>
    </citation>
    <scope>NUCLEOTIDE SEQUENCE</scope>
    <source>
        <strain evidence="2">CGMCC 1.15095</strain>
    </source>
</reference>
<dbReference type="Proteomes" id="UP000608154">
    <property type="component" value="Unassembled WGS sequence"/>
</dbReference>
<keyword evidence="3" id="KW-1185">Reference proteome</keyword>
<dbReference type="SUPFAM" id="SSF53474">
    <property type="entry name" value="alpha/beta-Hydrolases"/>
    <property type="match status" value="1"/>
</dbReference>
<accession>A0A916TQ40</accession>
<evidence type="ECO:0000313" key="3">
    <source>
        <dbReference type="Proteomes" id="UP000608154"/>
    </source>
</evidence>